<organism evidence="1 2">
    <name type="scientific">Candidatus Yanofskybacteria bacterium RIFCSPHIGHO2_01_FULL_45_42</name>
    <dbReference type="NCBI Taxonomy" id="1802671"/>
    <lineage>
        <taxon>Bacteria</taxon>
        <taxon>Candidatus Yanofskyibacteriota</taxon>
    </lineage>
</organism>
<sequence length="226" mass="26378">MSSYLEKYKENIAIEMRKRGFSYSEIENRIHIPRSTLSYWLKNIKLTPEQIKKLNDKRIEIAKANALKKISKTSKMIKEIKNSSSQDLKEVSKKELWLMGIILYWKNGNKNDLRKGVHFSSSDPNLIKLFLKWLREAGNIKNNEIKFNIFIKQKSKDKRPAQEAIAYWSKVAGFPKDCFLNVYYQKGGRKKESNRGFLRVKVAQSSMLARQIAGWIEGIKNITNLS</sequence>
<dbReference type="AlphaFoldDB" id="A0A1F8F0H5"/>
<dbReference type="Gene3D" id="1.10.10.2830">
    <property type="match status" value="1"/>
</dbReference>
<protein>
    <submittedName>
        <fullName evidence="1">Uncharacterized protein</fullName>
    </submittedName>
</protein>
<name>A0A1F8F0H5_9BACT</name>
<evidence type="ECO:0000313" key="2">
    <source>
        <dbReference type="Proteomes" id="UP000178023"/>
    </source>
</evidence>
<comment type="caution">
    <text evidence="1">The sequence shown here is derived from an EMBL/GenBank/DDBJ whole genome shotgun (WGS) entry which is preliminary data.</text>
</comment>
<proteinExistence type="predicted"/>
<accession>A0A1F8F0H5</accession>
<gene>
    <name evidence="1" type="ORF">A2750_04315</name>
</gene>
<dbReference type="Proteomes" id="UP000178023">
    <property type="component" value="Unassembled WGS sequence"/>
</dbReference>
<reference evidence="1 2" key="1">
    <citation type="journal article" date="2016" name="Nat. Commun.">
        <title>Thousands of microbial genomes shed light on interconnected biogeochemical processes in an aquifer system.</title>
        <authorList>
            <person name="Anantharaman K."/>
            <person name="Brown C.T."/>
            <person name="Hug L.A."/>
            <person name="Sharon I."/>
            <person name="Castelle C.J."/>
            <person name="Probst A.J."/>
            <person name="Thomas B.C."/>
            <person name="Singh A."/>
            <person name="Wilkins M.J."/>
            <person name="Karaoz U."/>
            <person name="Brodie E.L."/>
            <person name="Williams K.H."/>
            <person name="Hubbard S.S."/>
            <person name="Banfield J.F."/>
        </authorList>
    </citation>
    <scope>NUCLEOTIDE SEQUENCE [LARGE SCALE GENOMIC DNA]</scope>
</reference>
<dbReference type="EMBL" id="MGJL01000048">
    <property type="protein sequence ID" value="OGN05779.1"/>
    <property type="molecule type" value="Genomic_DNA"/>
</dbReference>
<evidence type="ECO:0000313" key="1">
    <source>
        <dbReference type="EMBL" id="OGN05779.1"/>
    </source>
</evidence>